<comment type="caution">
    <text evidence="1">The sequence shown here is derived from an EMBL/GenBank/DDBJ whole genome shotgun (WGS) entry which is preliminary data.</text>
</comment>
<dbReference type="EMBL" id="CAJOBI010019165">
    <property type="protein sequence ID" value="CAF4204887.1"/>
    <property type="molecule type" value="Genomic_DNA"/>
</dbReference>
<evidence type="ECO:0000313" key="1">
    <source>
        <dbReference type="EMBL" id="CAF4204887.1"/>
    </source>
</evidence>
<name>A0A8S2S4K3_9BILA</name>
<reference evidence="1" key="1">
    <citation type="submission" date="2021-02" db="EMBL/GenBank/DDBJ databases">
        <authorList>
            <person name="Nowell W R."/>
        </authorList>
    </citation>
    <scope>NUCLEOTIDE SEQUENCE</scope>
</reference>
<gene>
    <name evidence="1" type="ORF">SMN809_LOCUS22060</name>
</gene>
<proteinExistence type="predicted"/>
<organism evidence="1 2">
    <name type="scientific">Rotaria magnacalcarata</name>
    <dbReference type="NCBI Taxonomy" id="392030"/>
    <lineage>
        <taxon>Eukaryota</taxon>
        <taxon>Metazoa</taxon>
        <taxon>Spiralia</taxon>
        <taxon>Gnathifera</taxon>
        <taxon>Rotifera</taxon>
        <taxon>Eurotatoria</taxon>
        <taxon>Bdelloidea</taxon>
        <taxon>Philodinida</taxon>
        <taxon>Philodinidae</taxon>
        <taxon>Rotaria</taxon>
    </lineage>
</organism>
<sequence>TFALKYSNDKNLESSEQHHARLFGTAHLPSRDLPSCLSFTYQTKDDRSSKLSVFVHNRTVWRSRSRLGQSENHIQLNISLPTVNSLPKATLIGFDGQVT</sequence>
<protein>
    <submittedName>
        <fullName evidence="1">Uncharacterized protein</fullName>
    </submittedName>
</protein>
<feature type="non-terminal residue" evidence="1">
    <location>
        <position position="1"/>
    </location>
</feature>
<dbReference type="Proteomes" id="UP000676336">
    <property type="component" value="Unassembled WGS sequence"/>
</dbReference>
<dbReference type="AlphaFoldDB" id="A0A8S2S4K3"/>
<evidence type="ECO:0000313" key="2">
    <source>
        <dbReference type="Proteomes" id="UP000676336"/>
    </source>
</evidence>
<accession>A0A8S2S4K3</accession>
<feature type="non-terminal residue" evidence="1">
    <location>
        <position position="99"/>
    </location>
</feature>